<keyword evidence="3" id="KW-1185">Reference proteome</keyword>
<reference evidence="2 3" key="1">
    <citation type="submission" date="2014-04" db="EMBL/GenBank/DDBJ databases">
        <authorList>
            <consortium name="DOE Joint Genome Institute"/>
            <person name="Kuo A."/>
            <person name="Kohler A."/>
            <person name="Nagy L.G."/>
            <person name="Floudas D."/>
            <person name="Copeland A."/>
            <person name="Barry K.W."/>
            <person name="Cichocki N."/>
            <person name="Veneault-Fourrey C."/>
            <person name="LaButti K."/>
            <person name="Lindquist E.A."/>
            <person name="Lipzen A."/>
            <person name="Lundell T."/>
            <person name="Morin E."/>
            <person name="Murat C."/>
            <person name="Sun H."/>
            <person name="Tunlid A."/>
            <person name="Henrissat B."/>
            <person name="Grigoriev I.V."/>
            <person name="Hibbett D.S."/>
            <person name="Martin F."/>
            <person name="Nordberg H.P."/>
            <person name="Cantor M.N."/>
            <person name="Hua S.X."/>
        </authorList>
    </citation>
    <scope>NUCLEOTIDE SEQUENCE [LARGE SCALE GENOMIC DNA]</scope>
    <source>
        <strain evidence="2 3">LaAM-08-1</strain>
    </source>
</reference>
<dbReference type="AlphaFoldDB" id="A0A0C9WZW9"/>
<name>A0A0C9WZW9_9AGAR</name>
<dbReference type="HOGENOM" id="CLU_026866_0_0_1"/>
<evidence type="ECO:0000313" key="2">
    <source>
        <dbReference type="EMBL" id="KIJ94503.1"/>
    </source>
</evidence>
<keyword evidence="1" id="KW-0812">Transmembrane</keyword>
<accession>A0A0C9WZW9</accession>
<protein>
    <submittedName>
        <fullName evidence="2">Unplaced genomic scaffold K443scaffold_255, whole genome shotgun sequence</fullName>
    </submittedName>
</protein>
<reference evidence="3" key="2">
    <citation type="submission" date="2015-01" db="EMBL/GenBank/DDBJ databases">
        <title>Evolutionary Origins and Diversification of the Mycorrhizal Mutualists.</title>
        <authorList>
            <consortium name="DOE Joint Genome Institute"/>
            <consortium name="Mycorrhizal Genomics Consortium"/>
            <person name="Kohler A."/>
            <person name="Kuo A."/>
            <person name="Nagy L.G."/>
            <person name="Floudas D."/>
            <person name="Copeland A."/>
            <person name="Barry K.W."/>
            <person name="Cichocki N."/>
            <person name="Veneault-Fourrey C."/>
            <person name="LaButti K."/>
            <person name="Lindquist E.A."/>
            <person name="Lipzen A."/>
            <person name="Lundell T."/>
            <person name="Morin E."/>
            <person name="Murat C."/>
            <person name="Riley R."/>
            <person name="Ohm R."/>
            <person name="Sun H."/>
            <person name="Tunlid A."/>
            <person name="Henrissat B."/>
            <person name="Grigoriev I.V."/>
            <person name="Hibbett D.S."/>
            <person name="Martin F."/>
        </authorList>
    </citation>
    <scope>NUCLEOTIDE SEQUENCE [LARGE SCALE GENOMIC DNA]</scope>
    <source>
        <strain evidence="3">LaAM-08-1</strain>
    </source>
</reference>
<dbReference type="Proteomes" id="UP000054477">
    <property type="component" value="Unassembled WGS sequence"/>
</dbReference>
<keyword evidence="1" id="KW-1133">Transmembrane helix</keyword>
<organism evidence="2 3">
    <name type="scientific">Laccaria amethystina LaAM-08-1</name>
    <dbReference type="NCBI Taxonomy" id="1095629"/>
    <lineage>
        <taxon>Eukaryota</taxon>
        <taxon>Fungi</taxon>
        <taxon>Dikarya</taxon>
        <taxon>Basidiomycota</taxon>
        <taxon>Agaricomycotina</taxon>
        <taxon>Agaricomycetes</taxon>
        <taxon>Agaricomycetidae</taxon>
        <taxon>Agaricales</taxon>
        <taxon>Agaricineae</taxon>
        <taxon>Hydnangiaceae</taxon>
        <taxon>Laccaria</taxon>
    </lineage>
</organism>
<dbReference type="EMBL" id="KN838790">
    <property type="protein sequence ID" value="KIJ94503.1"/>
    <property type="molecule type" value="Genomic_DNA"/>
</dbReference>
<sequence length="388" mass="43223">MAAGTASANVAWGALQSNTNSNMTEPATSYRRVMKGAQSLSINSTLANVTMPYFALDAFEWVPDPLKVLTKQQMLLFSDYNQSSPYFSFLGIGGPLPDRAPWGPPHTPVLGEPHTVSETRLLSFRVSRNYSATPKSCSQNYTIDPGSQVKLLSVSFRALANYTDCFAIANMTYRAGATMCRNCKLISPTVLEAQPPFSLIGDSLTSMALGLAPALGTNLFFSNYSIPLNYGTRKNLAIEMTSRGYQAAWAAFADVYAPEWDNTTVHIALPTLRAKIIRWRVDLWVFLHLWVLALGIFFIYFQSLCDHPWVDDTTMAIFWLDTKAVFTKPDGRLVSDPWQPGTEIRDEGMLILELDEAGQRSVQVKRGSALYRHKFNSLPAQHRTPWTP</sequence>
<feature type="transmembrane region" description="Helical" evidence="1">
    <location>
        <begin position="283"/>
        <end position="301"/>
    </location>
</feature>
<gene>
    <name evidence="2" type="ORF">K443DRAFT_683708</name>
</gene>
<keyword evidence="1" id="KW-0472">Membrane</keyword>
<dbReference type="OrthoDB" id="3208378at2759"/>
<evidence type="ECO:0000313" key="3">
    <source>
        <dbReference type="Proteomes" id="UP000054477"/>
    </source>
</evidence>
<proteinExistence type="predicted"/>
<evidence type="ECO:0000256" key="1">
    <source>
        <dbReference type="SAM" id="Phobius"/>
    </source>
</evidence>